<evidence type="ECO:0000256" key="2">
    <source>
        <dbReference type="SAM" id="MobiDB-lite"/>
    </source>
</evidence>
<evidence type="ECO:0000256" key="1">
    <source>
        <dbReference type="SAM" id="Coils"/>
    </source>
</evidence>
<accession>A0ABM5L172</accession>
<keyword evidence="1" id="KW-0175">Coiled coil</keyword>
<dbReference type="EnsemblMetazoa" id="XM_050660229.1">
    <property type="protein sequence ID" value="XP_050516186.1"/>
    <property type="gene ID" value="LOC126891050"/>
</dbReference>
<evidence type="ECO:0008006" key="5">
    <source>
        <dbReference type="Google" id="ProtNLM"/>
    </source>
</evidence>
<dbReference type="GeneID" id="126891050"/>
<sequence>MSTKDSTQNLQNEGEEDESFSTHLNLRLSSNSAEEPTFEDNVNELMEFINNVMDPSNRLNKAGREGLKDRITAIAMNMANLAGQNKILREEVERLRKESQTKERISYARVTAQPAVATKSDKKSEQERKIEMRKEENTLFITNDKATTGRKVQEELTKVLNPRTEKIRINRMKTIGKALIIEAATKEDLEKIKNNANIKRNFKCELPKKRKPLVILYDVSSSAKEEDIKEDIRAQNFEHMSKEEFEDSFKIRFKTGPRGKSTVHYVAEVSPGLRKALIRDRIYIGFSAINAKHYIVVPKCLKCQDLGHVAKHCSKETACSHCGGAHEKKECDKAEQRKTCIPCKARGKAECNKDQKDCPTHKMLTDRLILKTDWGK</sequence>
<name>A0ABM5L172_DIAVI</name>
<organism evidence="3 4">
    <name type="scientific">Diabrotica virgifera virgifera</name>
    <name type="common">western corn rootworm</name>
    <dbReference type="NCBI Taxonomy" id="50390"/>
    <lineage>
        <taxon>Eukaryota</taxon>
        <taxon>Metazoa</taxon>
        <taxon>Ecdysozoa</taxon>
        <taxon>Arthropoda</taxon>
        <taxon>Hexapoda</taxon>
        <taxon>Insecta</taxon>
        <taxon>Pterygota</taxon>
        <taxon>Neoptera</taxon>
        <taxon>Endopterygota</taxon>
        <taxon>Coleoptera</taxon>
        <taxon>Polyphaga</taxon>
        <taxon>Cucujiformia</taxon>
        <taxon>Chrysomeloidea</taxon>
        <taxon>Chrysomelidae</taxon>
        <taxon>Galerucinae</taxon>
        <taxon>Diabroticina</taxon>
        <taxon>Diabroticites</taxon>
        <taxon>Diabrotica</taxon>
    </lineage>
</organism>
<feature type="compositionally biased region" description="Polar residues" evidence="2">
    <location>
        <begin position="1"/>
        <end position="12"/>
    </location>
</feature>
<protein>
    <recommendedName>
        <fullName evidence="5">CCHC-type domain-containing protein</fullName>
    </recommendedName>
</protein>
<dbReference type="Proteomes" id="UP001652700">
    <property type="component" value="Unplaced"/>
</dbReference>
<dbReference type="RefSeq" id="XP_050516186.1">
    <property type="nucleotide sequence ID" value="XM_050660229.1"/>
</dbReference>
<reference evidence="3" key="1">
    <citation type="submission" date="2025-05" db="UniProtKB">
        <authorList>
            <consortium name="EnsemblMetazoa"/>
        </authorList>
    </citation>
    <scope>IDENTIFICATION</scope>
</reference>
<proteinExistence type="predicted"/>
<feature type="region of interest" description="Disordered" evidence="2">
    <location>
        <begin position="1"/>
        <end position="22"/>
    </location>
</feature>
<evidence type="ECO:0000313" key="4">
    <source>
        <dbReference type="Proteomes" id="UP001652700"/>
    </source>
</evidence>
<feature type="coiled-coil region" evidence="1">
    <location>
        <begin position="78"/>
        <end position="105"/>
    </location>
</feature>
<evidence type="ECO:0000313" key="3">
    <source>
        <dbReference type="EnsemblMetazoa" id="XP_050516186.1"/>
    </source>
</evidence>
<keyword evidence="4" id="KW-1185">Reference proteome</keyword>